<evidence type="ECO:0000259" key="1">
    <source>
        <dbReference type="Pfam" id="PF09899"/>
    </source>
</evidence>
<organism evidence="2 3">
    <name type="scientific">Rariglobus hedericola</name>
    <dbReference type="NCBI Taxonomy" id="2597822"/>
    <lineage>
        <taxon>Bacteria</taxon>
        <taxon>Pseudomonadati</taxon>
        <taxon>Verrucomicrobiota</taxon>
        <taxon>Opitutia</taxon>
        <taxon>Opitutales</taxon>
        <taxon>Opitutaceae</taxon>
        <taxon>Rariglobus</taxon>
    </lineage>
</organism>
<sequence length="731" mass="80444">MSAPAPYSAGTWSSILACGDAVEASFAKTGMLFTMGGEPTFIPHDPQGPEWNTAALGPTKLDYARRFARQLIETAYPGAMILETSGKHYPGEPLPRWALLVQWRADGQPLWKDITRLRGDTKEGRHTNKHAADIINRLAKKLSVSTAGILPSHDTANPDANAGYVLPLDHDGSTWITDDWTSVLKQDSAALFPGDSLIGLRLPLASLGEKNLRRALTVEVKSGALTIFIPPLSLEAYLELISAIESVFTAAKLKDAVLAGYAPPLDPRLPTIGFASDPGVIEINLAICENWAAYDRQLDHVYTAATAIGMTARKLQLNGRETGTGGGAHLVFGGPLGFASPFFAFPALLPSAIRYFQHHPGLSYAFTGQYMGPSSQAPRIDESTFEALYELEIACAGAEQFGSPHNFALFDLLFRDLLMDRSGNTHRAEISVDKLWNPFAGNGRAGLVELRAFETHPDRPAMSVVALFIRAIFARLAADPYKAPFIRWNGELHDKFFLPAFVWQDLSAICADLREHGIPFETEWLRPLWEFRFPKLGEFTFTAPAPAKSKKKPVTHTITFRQALEAWPLLGEQPNGGGGTSRCVDASMDRIEVSVSDVAILETGFLLVNGLPCELRPLEGTPSAAGGVRYRAFFLNPALHPHIPVHAPLLIEWIDKSTFAVTAAARWHVWNPRSVPYTSRPAKPADAIERFTERWETWPHTLGQPRLIQKVDFPPEGRHTLDLRRYSAQAR</sequence>
<comment type="caution">
    <text evidence="2">The sequence shown here is derived from an EMBL/GenBank/DDBJ whole genome shotgun (WGS) entry which is preliminary data.</text>
</comment>
<evidence type="ECO:0000313" key="3">
    <source>
        <dbReference type="Proteomes" id="UP000315648"/>
    </source>
</evidence>
<dbReference type="InterPro" id="IPR018667">
    <property type="entry name" value="DUF2126"/>
</dbReference>
<proteinExistence type="predicted"/>
<reference evidence="2 3" key="1">
    <citation type="submission" date="2019-07" db="EMBL/GenBank/DDBJ databases">
        <title>Description of 53C-WASEF.</title>
        <authorList>
            <person name="Pitt A."/>
            <person name="Hahn M.W."/>
        </authorList>
    </citation>
    <scope>NUCLEOTIDE SEQUENCE [LARGE SCALE GENOMIC DNA]</scope>
    <source>
        <strain evidence="2 3">53C-WASEF</strain>
    </source>
</reference>
<evidence type="ECO:0000313" key="2">
    <source>
        <dbReference type="EMBL" id="TSJ75120.1"/>
    </source>
</evidence>
<keyword evidence="3" id="KW-1185">Reference proteome</keyword>
<feature type="domain" description="DUF2126" evidence="1">
    <location>
        <begin position="5"/>
        <end position="154"/>
    </location>
</feature>
<feature type="domain" description="DUF2126" evidence="1">
    <location>
        <begin position="159"/>
        <end position="209"/>
    </location>
</feature>
<protein>
    <submittedName>
        <fullName evidence="2">Transglutaminase</fullName>
    </submittedName>
</protein>
<name>A0A556QEP3_9BACT</name>
<feature type="domain" description="DUF2126" evidence="1">
    <location>
        <begin position="210"/>
        <end position="724"/>
    </location>
</feature>
<accession>A0A556QEP3</accession>
<dbReference type="EMBL" id="VMBG01000004">
    <property type="protein sequence ID" value="TSJ75120.1"/>
    <property type="molecule type" value="Genomic_DNA"/>
</dbReference>
<dbReference type="OrthoDB" id="9804872at2"/>
<dbReference type="Pfam" id="PF09899">
    <property type="entry name" value="DUF2126"/>
    <property type="match status" value="3"/>
</dbReference>
<dbReference type="RefSeq" id="WP_144354262.1">
    <property type="nucleotide sequence ID" value="NZ_CBCRVV010000010.1"/>
</dbReference>
<dbReference type="AlphaFoldDB" id="A0A556QEP3"/>
<gene>
    <name evidence="2" type="ORF">FPL22_17130</name>
</gene>
<dbReference type="Proteomes" id="UP000315648">
    <property type="component" value="Unassembled WGS sequence"/>
</dbReference>